<accession>A0AAV4VBH9</accession>
<evidence type="ECO:0000313" key="1">
    <source>
        <dbReference type="EMBL" id="GIY67008.1"/>
    </source>
</evidence>
<gene>
    <name evidence="1" type="ORF">CEXT_324351</name>
</gene>
<keyword evidence="2" id="KW-1185">Reference proteome</keyword>
<dbReference type="Proteomes" id="UP001054945">
    <property type="component" value="Unassembled WGS sequence"/>
</dbReference>
<sequence length="112" mass="13129">MATNWHDYNYHLQNTDLNSFTIDSKESADKAIKNFPNTMHTAYDKTSKPKHFHSHIKLPLTTYYNCTGAIFHLFEWAQIHGLAGIPLLIIIESFMKNAMQLFLKTWIYYSND</sequence>
<protein>
    <submittedName>
        <fullName evidence="1">Uncharacterized protein</fullName>
    </submittedName>
</protein>
<name>A0AAV4VBH9_CAEEX</name>
<organism evidence="1 2">
    <name type="scientific">Caerostris extrusa</name>
    <name type="common">Bark spider</name>
    <name type="synonym">Caerostris bankana</name>
    <dbReference type="NCBI Taxonomy" id="172846"/>
    <lineage>
        <taxon>Eukaryota</taxon>
        <taxon>Metazoa</taxon>
        <taxon>Ecdysozoa</taxon>
        <taxon>Arthropoda</taxon>
        <taxon>Chelicerata</taxon>
        <taxon>Arachnida</taxon>
        <taxon>Araneae</taxon>
        <taxon>Araneomorphae</taxon>
        <taxon>Entelegynae</taxon>
        <taxon>Araneoidea</taxon>
        <taxon>Araneidae</taxon>
        <taxon>Caerostris</taxon>
    </lineage>
</organism>
<dbReference type="EMBL" id="BPLR01014186">
    <property type="protein sequence ID" value="GIY67008.1"/>
    <property type="molecule type" value="Genomic_DNA"/>
</dbReference>
<reference evidence="1 2" key="1">
    <citation type="submission" date="2021-06" db="EMBL/GenBank/DDBJ databases">
        <title>Caerostris extrusa draft genome.</title>
        <authorList>
            <person name="Kono N."/>
            <person name="Arakawa K."/>
        </authorList>
    </citation>
    <scope>NUCLEOTIDE SEQUENCE [LARGE SCALE GENOMIC DNA]</scope>
</reference>
<proteinExistence type="predicted"/>
<evidence type="ECO:0000313" key="2">
    <source>
        <dbReference type="Proteomes" id="UP001054945"/>
    </source>
</evidence>
<comment type="caution">
    <text evidence="1">The sequence shown here is derived from an EMBL/GenBank/DDBJ whole genome shotgun (WGS) entry which is preliminary data.</text>
</comment>
<dbReference type="AlphaFoldDB" id="A0AAV4VBH9"/>